<proteinExistence type="predicted"/>
<evidence type="ECO:0000256" key="7">
    <source>
        <dbReference type="SAM" id="Phobius"/>
    </source>
</evidence>
<dbReference type="SUPFAM" id="SSF103473">
    <property type="entry name" value="MFS general substrate transporter"/>
    <property type="match status" value="1"/>
</dbReference>
<evidence type="ECO:0000256" key="2">
    <source>
        <dbReference type="ARBA" id="ARBA00022448"/>
    </source>
</evidence>
<dbReference type="Pfam" id="PF07690">
    <property type="entry name" value="MFS_1"/>
    <property type="match status" value="2"/>
</dbReference>
<keyword evidence="10" id="KW-1185">Reference proteome</keyword>
<sequence length="478" mass="48862">MTAPAPPALKARPQTANTLILTAVITTVFSYALMQTVAIPALSLLTRELDTTPTWSAWILSAFLLSSAVLTPILSRLGDLYGKRRIMTGVLIAYAIGMLGAAAAQDVGQLIAARVVQGSALAVVPVSLAIMRETLPRERVPYAMGLVSGTVGAGSGAGVVVGGLLTDHLSWRYLFVLGAVLATVSLLMVLRWVPADHRRETGTLDVPGAILLGLSLVAVLLALTQGPAWGWTSAPVLGLFALGALLLAALVVVERRTDDPLIDIGELTDRSVAVAHVGALLFGTGSYFFFLALPLFAQQTPGPDGAGFGATITMAGLLMLPGMLTAIPGGAGVGPISTAFGPRWALAGGFLLFSLGAVLIALAHSAEWQHAVFYGIVGLGSGLIMGALPSVIADAVPPERTGTAIGINNIIRTVGSVVGSQLAAGVITSLSPAGADYVPDTAFTTIFWLSAAVTVLGAALAPLAVQRTAPISRSTVTG</sequence>
<name>A0A1G7YYH7_9ACTN</name>
<feature type="transmembrane region" description="Helical" evidence="7">
    <location>
        <begin position="414"/>
        <end position="434"/>
    </location>
</feature>
<feature type="transmembrane region" description="Helical" evidence="7">
    <location>
        <begin position="142"/>
        <end position="165"/>
    </location>
</feature>
<feature type="transmembrane region" description="Helical" evidence="7">
    <location>
        <begin position="111"/>
        <end position="130"/>
    </location>
</feature>
<gene>
    <name evidence="9" type="ORF">SAMN05421505_110109</name>
</gene>
<dbReference type="PANTHER" id="PTHR42718:SF46">
    <property type="entry name" value="BLR6921 PROTEIN"/>
    <property type="match status" value="1"/>
</dbReference>
<dbReference type="AlphaFoldDB" id="A0A1G7YYH7"/>
<evidence type="ECO:0000313" key="9">
    <source>
        <dbReference type="EMBL" id="SDH01349.1"/>
    </source>
</evidence>
<dbReference type="STRING" id="504805.SAMN05421505_110109"/>
<keyword evidence="6 7" id="KW-0472">Membrane</keyword>
<feature type="transmembrane region" description="Helical" evidence="7">
    <location>
        <begin position="372"/>
        <end position="393"/>
    </location>
</feature>
<dbReference type="Gene3D" id="1.20.1250.20">
    <property type="entry name" value="MFS general substrate transporter like domains"/>
    <property type="match status" value="1"/>
</dbReference>
<dbReference type="PROSITE" id="PS50850">
    <property type="entry name" value="MFS"/>
    <property type="match status" value="1"/>
</dbReference>
<dbReference type="CDD" id="cd17504">
    <property type="entry name" value="MFS_MMR_MDR_like"/>
    <property type="match status" value="1"/>
</dbReference>
<keyword evidence="2" id="KW-0813">Transport</keyword>
<dbReference type="PANTHER" id="PTHR42718">
    <property type="entry name" value="MAJOR FACILITATOR SUPERFAMILY MULTIDRUG TRANSPORTER MFSC"/>
    <property type="match status" value="1"/>
</dbReference>
<dbReference type="OrthoDB" id="4484751at2"/>
<dbReference type="RefSeq" id="WP_093170658.1">
    <property type="nucleotide sequence ID" value="NZ_FNCN01000010.1"/>
</dbReference>
<evidence type="ECO:0000256" key="1">
    <source>
        <dbReference type="ARBA" id="ARBA00004651"/>
    </source>
</evidence>
<evidence type="ECO:0000256" key="4">
    <source>
        <dbReference type="ARBA" id="ARBA00022692"/>
    </source>
</evidence>
<accession>A0A1G7YYH7</accession>
<feature type="transmembrane region" description="Helical" evidence="7">
    <location>
        <begin position="171"/>
        <end position="190"/>
    </location>
</feature>
<dbReference type="InterPro" id="IPR036259">
    <property type="entry name" value="MFS_trans_sf"/>
</dbReference>
<dbReference type="PRINTS" id="PR01035">
    <property type="entry name" value="TCRTETA"/>
</dbReference>
<evidence type="ECO:0000256" key="5">
    <source>
        <dbReference type="ARBA" id="ARBA00022989"/>
    </source>
</evidence>
<evidence type="ECO:0000256" key="3">
    <source>
        <dbReference type="ARBA" id="ARBA00022475"/>
    </source>
</evidence>
<dbReference type="Gene3D" id="1.20.1720.10">
    <property type="entry name" value="Multidrug resistance protein D"/>
    <property type="match status" value="1"/>
</dbReference>
<evidence type="ECO:0000256" key="6">
    <source>
        <dbReference type="ARBA" id="ARBA00023136"/>
    </source>
</evidence>
<keyword evidence="5 7" id="KW-1133">Transmembrane helix</keyword>
<feature type="transmembrane region" description="Helical" evidence="7">
    <location>
        <begin position="344"/>
        <end position="366"/>
    </location>
</feature>
<feature type="transmembrane region" description="Helical" evidence="7">
    <location>
        <begin position="229"/>
        <end position="253"/>
    </location>
</feature>
<feature type="transmembrane region" description="Helical" evidence="7">
    <location>
        <begin position="202"/>
        <end position="223"/>
    </location>
</feature>
<comment type="subcellular location">
    <subcellularLocation>
        <location evidence="1">Cell membrane</location>
        <topology evidence="1">Multi-pass membrane protein</topology>
    </subcellularLocation>
</comment>
<feature type="domain" description="Major facilitator superfamily (MFS) profile" evidence="8">
    <location>
        <begin position="20"/>
        <end position="469"/>
    </location>
</feature>
<protein>
    <submittedName>
        <fullName evidence="9">Major Facilitator Superfamily protein</fullName>
    </submittedName>
</protein>
<dbReference type="Proteomes" id="UP000198923">
    <property type="component" value="Unassembled WGS sequence"/>
</dbReference>
<dbReference type="GO" id="GO:0005886">
    <property type="term" value="C:plasma membrane"/>
    <property type="evidence" value="ECO:0007669"/>
    <property type="project" value="UniProtKB-SubCell"/>
</dbReference>
<feature type="transmembrane region" description="Helical" evidence="7">
    <location>
        <begin position="86"/>
        <end position="105"/>
    </location>
</feature>
<keyword evidence="3" id="KW-1003">Cell membrane</keyword>
<dbReference type="GO" id="GO:0022857">
    <property type="term" value="F:transmembrane transporter activity"/>
    <property type="evidence" value="ECO:0007669"/>
    <property type="project" value="InterPro"/>
</dbReference>
<dbReference type="InterPro" id="IPR011701">
    <property type="entry name" value="MFS"/>
</dbReference>
<keyword evidence="4 7" id="KW-0812">Transmembrane</keyword>
<feature type="transmembrane region" description="Helical" evidence="7">
    <location>
        <begin position="308"/>
        <end position="332"/>
    </location>
</feature>
<feature type="transmembrane region" description="Helical" evidence="7">
    <location>
        <begin position="19"/>
        <end position="43"/>
    </location>
</feature>
<feature type="transmembrane region" description="Helical" evidence="7">
    <location>
        <begin position="446"/>
        <end position="465"/>
    </location>
</feature>
<evidence type="ECO:0000259" key="8">
    <source>
        <dbReference type="PROSITE" id="PS50850"/>
    </source>
</evidence>
<feature type="transmembrane region" description="Helical" evidence="7">
    <location>
        <begin position="55"/>
        <end position="74"/>
    </location>
</feature>
<evidence type="ECO:0000313" key="10">
    <source>
        <dbReference type="Proteomes" id="UP000198923"/>
    </source>
</evidence>
<reference evidence="9 10" key="1">
    <citation type="submission" date="2016-10" db="EMBL/GenBank/DDBJ databases">
        <authorList>
            <person name="de Groot N.N."/>
        </authorList>
    </citation>
    <scope>NUCLEOTIDE SEQUENCE [LARGE SCALE GENOMIC DNA]</scope>
    <source>
        <strain evidence="9 10">CPCC 201354</strain>
    </source>
</reference>
<dbReference type="InterPro" id="IPR020846">
    <property type="entry name" value="MFS_dom"/>
</dbReference>
<organism evidence="9 10">
    <name type="scientific">Sinosporangium album</name>
    <dbReference type="NCBI Taxonomy" id="504805"/>
    <lineage>
        <taxon>Bacteria</taxon>
        <taxon>Bacillati</taxon>
        <taxon>Actinomycetota</taxon>
        <taxon>Actinomycetes</taxon>
        <taxon>Streptosporangiales</taxon>
        <taxon>Streptosporangiaceae</taxon>
        <taxon>Sinosporangium</taxon>
    </lineage>
</organism>
<dbReference type="EMBL" id="FNCN01000010">
    <property type="protein sequence ID" value="SDH01349.1"/>
    <property type="molecule type" value="Genomic_DNA"/>
</dbReference>
<dbReference type="InterPro" id="IPR001958">
    <property type="entry name" value="Tet-R_TetA/multi-R_MdtG-like"/>
</dbReference>
<feature type="transmembrane region" description="Helical" evidence="7">
    <location>
        <begin position="273"/>
        <end position="296"/>
    </location>
</feature>